<evidence type="ECO:0000256" key="1">
    <source>
        <dbReference type="ARBA" id="ARBA00004141"/>
    </source>
</evidence>
<dbReference type="Pfam" id="PF03600">
    <property type="entry name" value="CitMHS"/>
    <property type="match status" value="1"/>
</dbReference>
<feature type="transmembrane region" description="Helical" evidence="6">
    <location>
        <begin position="12"/>
        <end position="32"/>
    </location>
</feature>
<organism evidence="8 11">
    <name type="scientific">Enterocloster aldenensis</name>
    <dbReference type="NCBI Taxonomy" id="358742"/>
    <lineage>
        <taxon>Bacteria</taxon>
        <taxon>Bacillati</taxon>
        <taxon>Bacillota</taxon>
        <taxon>Clostridia</taxon>
        <taxon>Lachnospirales</taxon>
        <taxon>Lachnospiraceae</taxon>
        <taxon>Enterocloster</taxon>
    </lineage>
</organism>
<feature type="transmembrane region" description="Helical" evidence="6">
    <location>
        <begin position="458"/>
        <end position="479"/>
    </location>
</feature>
<dbReference type="AlphaFoldDB" id="A0AAW5C4Z4"/>
<feature type="transmembrane region" description="Helical" evidence="6">
    <location>
        <begin position="44"/>
        <end position="71"/>
    </location>
</feature>
<sequence length="484" mass="51860">MGTASNGNSKDLKYCIYTLIGLFFMFGFGMLPPIPPLTPVGMKVLGIFIAVLFLWSTVGLAWPALMGIVALGMSGYCTVNEAIALSLGSSVVWQVLMFMLLAGGVTSCGLGEYIARWIISRPFLKGRPILFVFMFFMGFFVSSIMTISIGVILLAWNVIQNLADIVGYDKNSSFIKALTIYMAMACGMGEFCVPFKGWQLALCNAYTAAVGAPANYPLFIFSALLIGTTIIFLCVLAMKYIFKHDFSKLADFDAGVLASSQKGMTKVQGIYLGTFLFIMVITLVASVMPPEMAVVQIINKKFTTAGIYALIIAILCLVKMDGEPLMDFAKVSQVGVRWEPILICAAAIPIANALTSDATGILDLFASILNPLFANASIPVLISFILIVTLILTNLGSNTGVALFLIAITVPLGKQMGANMGLLGIVIIYSASLGLMFPGASALSALLYGQKELDAKMIISHTGIACLLYVILGIPYFCLVNAIF</sequence>
<dbReference type="Proteomes" id="UP001299608">
    <property type="component" value="Unassembled WGS sequence"/>
</dbReference>
<feature type="domain" description="Citrate transporter-like" evidence="7">
    <location>
        <begin position="51"/>
        <end position="402"/>
    </location>
</feature>
<keyword evidence="2" id="KW-0813">Transport</keyword>
<feature type="transmembrane region" description="Helical" evidence="6">
    <location>
        <begin position="381"/>
        <end position="410"/>
    </location>
</feature>
<comment type="caution">
    <text evidence="8">The sequence shown here is derived from an EMBL/GenBank/DDBJ whole genome shotgun (WGS) entry which is preliminary data.</text>
</comment>
<dbReference type="PANTHER" id="PTHR10283">
    <property type="entry name" value="SOLUTE CARRIER FAMILY 13 MEMBER"/>
    <property type="match status" value="1"/>
</dbReference>
<feature type="transmembrane region" description="Helical" evidence="6">
    <location>
        <begin position="129"/>
        <end position="156"/>
    </location>
</feature>
<evidence type="ECO:0000256" key="5">
    <source>
        <dbReference type="ARBA" id="ARBA00023136"/>
    </source>
</evidence>
<feature type="transmembrane region" description="Helical" evidence="6">
    <location>
        <begin position="177"/>
        <end position="198"/>
    </location>
</feature>
<reference evidence="8" key="3">
    <citation type="submission" date="2022-01" db="EMBL/GenBank/DDBJ databases">
        <title>Collection of gut derived symbiotic bacterial strains cultured from healthy donors.</title>
        <authorList>
            <person name="Lin H."/>
            <person name="Kohout C."/>
            <person name="Waligurski E."/>
            <person name="Pamer E.G."/>
        </authorList>
    </citation>
    <scope>NUCLEOTIDE SEQUENCE</scope>
    <source>
        <strain evidence="8">DFI.6.55</strain>
    </source>
</reference>
<proteinExistence type="predicted"/>
<evidence type="ECO:0000313" key="9">
    <source>
        <dbReference type="EMBL" id="NSJ52692.1"/>
    </source>
</evidence>
<evidence type="ECO:0000256" key="6">
    <source>
        <dbReference type="SAM" id="Phobius"/>
    </source>
</evidence>
<feature type="transmembrane region" description="Helical" evidence="6">
    <location>
        <begin position="270"/>
        <end position="290"/>
    </location>
</feature>
<dbReference type="RefSeq" id="WP_117555830.1">
    <property type="nucleotide sequence ID" value="NZ_BAABZL010000001.1"/>
</dbReference>
<dbReference type="InterPro" id="IPR004680">
    <property type="entry name" value="Cit_transptr-like_dom"/>
</dbReference>
<dbReference type="Proteomes" id="UP000669239">
    <property type="component" value="Unassembled WGS sequence"/>
</dbReference>
<evidence type="ECO:0000259" key="7">
    <source>
        <dbReference type="Pfam" id="PF03600"/>
    </source>
</evidence>
<dbReference type="EMBL" id="JAAITT010000096">
    <property type="protein sequence ID" value="NSJ52692.1"/>
    <property type="molecule type" value="Genomic_DNA"/>
</dbReference>
<feature type="transmembrane region" description="Helical" evidence="6">
    <location>
        <begin position="218"/>
        <end position="242"/>
    </location>
</feature>
<feature type="transmembrane region" description="Helical" evidence="6">
    <location>
        <begin position="302"/>
        <end position="320"/>
    </location>
</feature>
<reference evidence="9" key="2">
    <citation type="submission" date="2020-02" db="EMBL/GenBank/DDBJ databases">
        <authorList>
            <person name="Littmann E."/>
            <person name="Sorbara M."/>
        </authorList>
    </citation>
    <scope>NUCLEOTIDE SEQUENCE</scope>
    <source>
        <strain evidence="9">MSK.1.17</strain>
    </source>
</reference>
<dbReference type="GO" id="GO:0022857">
    <property type="term" value="F:transmembrane transporter activity"/>
    <property type="evidence" value="ECO:0007669"/>
    <property type="project" value="TreeGrafter"/>
</dbReference>
<dbReference type="GeneID" id="97204761"/>
<dbReference type="GO" id="GO:0005886">
    <property type="term" value="C:plasma membrane"/>
    <property type="evidence" value="ECO:0007669"/>
    <property type="project" value="TreeGrafter"/>
</dbReference>
<evidence type="ECO:0000256" key="3">
    <source>
        <dbReference type="ARBA" id="ARBA00022692"/>
    </source>
</evidence>
<keyword evidence="10" id="KW-1185">Reference proteome</keyword>
<evidence type="ECO:0000313" key="10">
    <source>
        <dbReference type="Proteomes" id="UP000669239"/>
    </source>
</evidence>
<evidence type="ECO:0000256" key="2">
    <source>
        <dbReference type="ARBA" id="ARBA00022448"/>
    </source>
</evidence>
<feature type="transmembrane region" description="Helical" evidence="6">
    <location>
        <begin position="83"/>
        <end position="103"/>
    </location>
</feature>
<evidence type="ECO:0000313" key="8">
    <source>
        <dbReference type="EMBL" id="MCG4748089.1"/>
    </source>
</evidence>
<reference evidence="9 10" key="1">
    <citation type="journal article" date="2020" name="Cell Host Microbe">
        <title>Functional and Genomic Variation between Human-Derived Isolates of Lachnospiraceae Reveals Inter- and Intra-Species Diversity.</title>
        <authorList>
            <person name="Sorbara M.T."/>
            <person name="Littmann E.R."/>
            <person name="Fontana E."/>
            <person name="Moody T.U."/>
            <person name="Kohout C.E."/>
            <person name="Gjonbalaj M."/>
            <person name="Eaton V."/>
            <person name="Seok R."/>
            <person name="Leiner I.M."/>
            <person name="Pamer E.G."/>
        </authorList>
    </citation>
    <scope>NUCLEOTIDE SEQUENCE [LARGE SCALE GENOMIC DNA]</scope>
    <source>
        <strain evidence="9 10">MSK.1.17</strain>
    </source>
</reference>
<feature type="transmembrane region" description="Helical" evidence="6">
    <location>
        <begin position="341"/>
        <end position="369"/>
    </location>
</feature>
<evidence type="ECO:0000313" key="11">
    <source>
        <dbReference type="Proteomes" id="UP001299608"/>
    </source>
</evidence>
<gene>
    <name evidence="9" type="ORF">G5B36_29090</name>
    <name evidence="8" type="ORF">L0N08_21965</name>
</gene>
<comment type="subcellular location">
    <subcellularLocation>
        <location evidence="1">Membrane</location>
        <topology evidence="1">Multi-pass membrane protein</topology>
    </subcellularLocation>
</comment>
<keyword evidence="4 6" id="KW-1133">Transmembrane helix</keyword>
<evidence type="ECO:0000256" key="4">
    <source>
        <dbReference type="ARBA" id="ARBA00022989"/>
    </source>
</evidence>
<name>A0AAW5C4Z4_9FIRM</name>
<accession>A0AAW5C4Z4</accession>
<feature type="transmembrane region" description="Helical" evidence="6">
    <location>
        <begin position="422"/>
        <end position="446"/>
    </location>
</feature>
<dbReference type="EMBL" id="JAKNGE010000032">
    <property type="protein sequence ID" value="MCG4748089.1"/>
    <property type="molecule type" value="Genomic_DNA"/>
</dbReference>
<protein>
    <recommendedName>
        <fullName evidence="7">Citrate transporter-like domain-containing protein</fullName>
    </recommendedName>
</protein>
<keyword evidence="3 6" id="KW-0812">Transmembrane</keyword>
<keyword evidence="5 6" id="KW-0472">Membrane</keyword>